<evidence type="ECO:0000313" key="2">
    <source>
        <dbReference type="Proteomes" id="UP000233535"/>
    </source>
</evidence>
<reference evidence="1 2" key="1">
    <citation type="journal article" date="2017" name="Front. Microbiol.">
        <title>Labilibaculum manganireducens gen. nov., sp. nov. and Labilibaculum filiforme sp. nov., Novel Bacteroidetes Isolated from Subsurface Sediments of the Baltic Sea.</title>
        <authorList>
            <person name="Vandieken V."/>
            <person name="Marshall I.P."/>
            <person name="Niemann H."/>
            <person name="Engelen B."/>
            <person name="Cypionka H."/>
        </authorList>
    </citation>
    <scope>NUCLEOTIDE SEQUENCE [LARGE SCALE GENOMIC DNA]</scope>
    <source>
        <strain evidence="1 2">59.16B</strain>
    </source>
</reference>
<dbReference type="OrthoDB" id="2289258at2"/>
<dbReference type="PROSITE" id="PS51257">
    <property type="entry name" value="PROKAR_LIPOPROTEIN"/>
    <property type="match status" value="1"/>
</dbReference>
<keyword evidence="2" id="KW-1185">Reference proteome</keyword>
<dbReference type="Proteomes" id="UP000233535">
    <property type="component" value="Unassembled WGS sequence"/>
</dbReference>
<gene>
    <name evidence="1" type="ORF">BZG02_12480</name>
</gene>
<accession>A0A2N3HWX7</accession>
<proteinExistence type="predicted"/>
<evidence type="ECO:0000313" key="1">
    <source>
        <dbReference type="EMBL" id="PKQ62533.1"/>
    </source>
</evidence>
<dbReference type="EMBL" id="MVDD01000008">
    <property type="protein sequence ID" value="PKQ62533.1"/>
    <property type="molecule type" value="Genomic_DNA"/>
</dbReference>
<dbReference type="RefSeq" id="WP_101261776.1">
    <property type="nucleotide sequence ID" value="NZ_MVDD01000008.1"/>
</dbReference>
<name>A0A2N3HWX7_9BACT</name>
<sequence>MVRGIDIFKEYFKDFSGNYIIIGGTACDILIEEAGFTPRATKDIDIILIVEALSKEFVVQFWEFIKEGNYKQREKGEGDRNYYRFIKPENKGFPYQIELFSKTPDHLDLDGEPYLTPIPTDAELSSLSAILMDETYYKFTLDNSEVKDEVNIANTIALICLKAQALLDYIERADKGEEGNSKHINKHKADMLRLTLLLALDEKIEIPDAINENLKNCLEIMYSEPPSKDIFKNMGITISPDEVIEQFKKVFNL</sequence>
<comment type="caution">
    <text evidence="1">The sequence shown here is derived from an EMBL/GenBank/DDBJ whole genome shotgun (WGS) entry which is preliminary data.</text>
</comment>
<organism evidence="1 2">
    <name type="scientific">Labilibaculum filiforme</name>
    <dbReference type="NCBI Taxonomy" id="1940526"/>
    <lineage>
        <taxon>Bacteria</taxon>
        <taxon>Pseudomonadati</taxon>
        <taxon>Bacteroidota</taxon>
        <taxon>Bacteroidia</taxon>
        <taxon>Marinilabiliales</taxon>
        <taxon>Marinifilaceae</taxon>
        <taxon>Labilibaculum</taxon>
    </lineage>
</organism>
<protein>
    <submittedName>
        <fullName evidence="1">Uncharacterized protein</fullName>
    </submittedName>
</protein>
<dbReference type="AlphaFoldDB" id="A0A2N3HWX7"/>